<keyword evidence="1" id="KW-0812">Transmembrane</keyword>
<reference evidence="2" key="2">
    <citation type="submission" date="2020-05" db="UniProtKB">
        <authorList>
            <consortium name="EnsemblMetazoa"/>
        </authorList>
    </citation>
    <scope>IDENTIFICATION</scope>
    <source>
        <strain evidence="2">IAEA</strain>
    </source>
</reference>
<accession>A0A1B0BKQ4</accession>
<dbReference type="EMBL" id="JXJN01015991">
    <property type="status" value="NOT_ANNOTATED_CDS"/>
    <property type="molecule type" value="Genomic_DNA"/>
</dbReference>
<dbReference type="EnsemblMetazoa" id="GPPI033222-RA">
    <property type="protein sequence ID" value="GPPI033222-PA"/>
    <property type="gene ID" value="GPPI033222"/>
</dbReference>
<feature type="transmembrane region" description="Helical" evidence="1">
    <location>
        <begin position="21"/>
        <end position="40"/>
    </location>
</feature>
<evidence type="ECO:0000256" key="1">
    <source>
        <dbReference type="SAM" id="Phobius"/>
    </source>
</evidence>
<dbReference type="VEuPathDB" id="VectorBase:GPPI033222"/>
<name>A0A1B0BKQ4_9MUSC</name>
<proteinExistence type="predicted"/>
<keyword evidence="1" id="KW-1133">Transmembrane helix</keyword>
<keyword evidence="1" id="KW-0472">Membrane</keyword>
<reference evidence="3" key="1">
    <citation type="submission" date="2015-01" db="EMBL/GenBank/DDBJ databases">
        <authorList>
            <person name="Aksoy S."/>
            <person name="Warren W."/>
            <person name="Wilson R.K."/>
        </authorList>
    </citation>
    <scope>NUCLEOTIDE SEQUENCE [LARGE SCALE GENOMIC DNA]</scope>
    <source>
        <strain evidence="3">IAEA</strain>
    </source>
</reference>
<protein>
    <submittedName>
        <fullName evidence="2">Uncharacterized protein</fullName>
    </submittedName>
</protein>
<dbReference type="Proteomes" id="UP000092460">
    <property type="component" value="Unassembled WGS sequence"/>
</dbReference>
<dbReference type="AlphaFoldDB" id="A0A1B0BKQ4"/>
<keyword evidence="3" id="KW-1185">Reference proteome</keyword>
<organism evidence="2 3">
    <name type="scientific">Glossina palpalis gambiensis</name>
    <dbReference type="NCBI Taxonomy" id="67801"/>
    <lineage>
        <taxon>Eukaryota</taxon>
        <taxon>Metazoa</taxon>
        <taxon>Ecdysozoa</taxon>
        <taxon>Arthropoda</taxon>
        <taxon>Hexapoda</taxon>
        <taxon>Insecta</taxon>
        <taxon>Pterygota</taxon>
        <taxon>Neoptera</taxon>
        <taxon>Endopterygota</taxon>
        <taxon>Diptera</taxon>
        <taxon>Brachycera</taxon>
        <taxon>Muscomorpha</taxon>
        <taxon>Hippoboscoidea</taxon>
        <taxon>Glossinidae</taxon>
        <taxon>Glossina</taxon>
    </lineage>
</organism>
<evidence type="ECO:0000313" key="3">
    <source>
        <dbReference type="Proteomes" id="UP000092460"/>
    </source>
</evidence>
<evidence type="ECO:0000313" key="2">
    <source>
        <dbReference type="EnsemblMetazoa" id="GPPI033222-PA"/>
    </source>
</evidence>
<sequence>MFVAPTTALSNKICETLSSMSGPALLVCIVAWMYAAWLWMAQRLELLAGLALHTALLKLIRRFSKLTKRLVASKCSGEMFCEYRRCLISNLRSGHNQQQPAAYDN</sequence>